<accession>A0A6J4NMJ2</accession>
<sequence>AGARAIQLRRAGATPGTARGHARPRQPVAPYGGGRGSPADARQAREGGAKVASL</sequence>
<gene>
    <name evidence="2" type="ORF">AVDCRST_MAG93-9580</name>
</gene>
<name>A0A6J4NMJ2_9CHLR</name>
<organism evidence="2">
    <name type="scientific">uncultured Chloroflexia bacterium</name>
    <dbReference type="NCBI Taxonomy" id="1672391"/>
    <lineage>
        <taxon>Bacteria</taxon>
        <taxon>Bacillati</taxon>
        <taxon>Chloroflexota</taxon>
        <taxon>Chloroflexia</taxon>
        <taxon>environmental samples</taxon>
    </lineage>
</organism>
<dbReference type="EMBL" id="CADCTR010003215">
    <property type="protein sequence ID" value="CAA9388050.1"/>
    <property type="molecule type" value="Genomic_DNA"/>
</dbReference>
<proteinExistence type="predicted"/>
<reference evidence="2" key="1">
    <citation type="submission" date="2020-02" db="EMBL/GenBank/DDBJ databases">
        <authorList>
            <person name="Meier V. D."/>
        </authorList>
    </citation>
    <scope>NUCLEOTIDE SEQUENCE</scope>
    <source>
        <strain evidence="2">AVDCRST_MAG93</strain>
    </source>
</reference>
<evidence type="ECO:0000256" key="1">
    <source>
        <dbReference type="SAM" id="MobiDB-lite"/>
    </source>
</evidence>
<feature type="non-terminal residue" evidence="2">
    <location>
        <position position="1"/>
    </location>
</feature>
<evidence type="ECO:0000313" key="2">
    <source>
        <dbReference type="EMBL" id="CAA9388050.1"/>
    </source>
</evidence>
<protein>
    <submittedName>
        <fullName evidence="2">Uncharacterized protein</fullName>
    </submittedName>
</protein>
<feature type="non-terminal residue" evidence="2">
    <location>
        <position position="54"/>
    </location>
</feature>
<feature type="region of interest" description="Disordered" evidence="1">
    <location>
        <begin position="1"/>
        <end position="54"/>
    </location>
</feature>
<dbReference type="AlphaFoldDB" id="A0A6J4NMJ2"/>